<accession>A0ABZ2JYM0</accession>
<name>A0ABZ2JYM0_9BACT</name>
<dbReference type="InterPro" id="IPR001128">
    <property type="entry name" value="Cyt_P450"/>
</dbReference>
<evidence type="ECO:0000256" key="6">
    <source>
        <dbReference type="ARBA" id="ARBA00023033"/>
    </source>
</evidence>
<dbReference type="PANTHER" id="PTHR24291:SF50">
    <property type="entry name" value="BIFUNCTIONAL ALBAFLAVENONE MONOOXYGENASE_TERPENE SYNTHASE"/>
    <property type="match status" value="1"/>
</dbReference>
<dbReference type="PANTHER" id="PTHR24291">
    <property type="entry name" value="CYTOCHROME P450 FAMILY 4"/>
    <property type="match status" value="1"/>
</dbReference>
<sequence length="456" mass="50650">MNNVISSPILAAEAPGGLPLFGHGLRLLRDPLAYLQSLRALGDVVQIRIGPSPLFVVTSSELIHQVLVTNARSFERGRVFDKATGAIGKGVIVSNGDFHRQQRSMLQPGFHRERIRGYMDTMRQQAIAQMAGWSSGSRISLREQMHRLALNTVTRTLFGANTRESTAAEIGAYIDAANAWVSRNTLFPGRFFEMLPTPSNRDFARKRARFEAIIGSFIESRRADENDRGDLLSALLSAQDADTGKAMSDEQLRIEIAGLFVAGSETTATSMTWLFHELGANPQVEAQLHAEIDAVLDGRPVTGEDLPRLPYLQRVVSETLRRYPVAWLLMRRAIHAIDLGGTHLPAGAEVLVSPLMFHRDPSIYPDPLRFDPERWHPERAKELQRHAFTPFGDGKHKCIGDVFARTEMLIAVATIASAWRLVPVPGHRVREVPRAVLRPNRVLMTTVSRGRASQAN</sequence>
<proteinExistence type="inferred from homology"/>
<keyword evidence="4 7" id="KW-0560">Oxidoreductase</keyword>
<evidence type="ECO:0000313" key="9">
    <source>
        <dbReference type="Proteomes" id="UP001379533"/>
    </source>
</evidence>
<dbReference type="PROSITE" id="PS00086">
    <property type="entry name" value="CYTOCHROME_P450"/>
    <property type="match status" value="1"/>
</dbReference>
<dbReference type="Proteomes" id="UP001379533">
    <property type="component" value="Chromosome"/>
</dbReference>
<dbReference type="PRINTS" id="PR00463">
    <property type="entry name" value="EP450I"/>
</dbReference>
<evidence type="ECO:0000256" key="4">
    <source>
        <dbReference type="ARBA" id="ARBA00023002"/>
    </source>
</evidence>
<keyword evidence="3 7" id="KW-0479">Metal-binding</keyword>
<comment type="similarity">
    <text evidence="1 7">Belongs to the cytochrome P450 family.</text>
</comment>
<dbReference type="SUPFAM" id="SSF48264">
    <property type="entry name" value="Cytochrome P450"/>
    <property type="match status" value="1"/>
</dbReference>
<dbReference type="CDD" id="cd11049">
    <property type="entry name" value="CYP170A1-like"/>
    <property type="match status" value="1"/>
</dbReference>
<keyword evidence="5 7" id="KW-0408">Iron</keyword>
<gene>
    <name evidence="8" type="ORF">LZC95_34675</name>
</gene>
<reference evidence="8 9" key="1">
    <citation type="submission" date="2021-12" db="EMBL/GenBank/DDBJ databases">
        <title>Discovery of the Pendulisporaceae a myxobacterial family with distinct sporulation behavior and unique specialized metabolism.</title>
        <authorList>
            <person name="Garcia R."/>
            <person name="Popoff A."/>
            <person name="Bader C.D."/>
            <person name="Loehr J."/>
            <person name="Walesch S."/>
            <person name="Walt C."/>
            <person name="Boldt J."/>
            <person name="Bunk B."/>
            <person name="Haeckl F.J.F.P.J."/>
            <person name="Gunesch A.P."/>
            <person name="Birkelbach J."/>
            <person name="Nuebel U."/>
            <person name="Pietschmann T."/>
            <person name="Bach T."/>
            <person name="Mueller R."/>
        </authorList>
    </citation>
    <scope>NUCLEOTIDE SEQUENCE [LARGE SCALE GENOMIC DNA]</scope>
    <source>
        <strain evidence="8 9">MSr12523</strain>
    </source>
</reference>
<keyword evidence="2 7" id="KW-0349">Heme</keyword>
<dbReference type="InterPro" id="IPR002401">
    <property type="entry name" value="Cyt_P450_E_grp-I"/>
</dbReference>
<dbReference type="InterPro" id="IPR050196">
    <property type="entry name" value="Cytochrome_P450_Monoox"/>
</dbReference>
<evidence type="ECO:0000256" key="3">
    <source>
        <dbReference type="ARBA" id="ARBA00022723"/>
    </source>
</evidence>
<keyword evidence="9" id="KW-1185">Reference proteome</keyword>
<evidence type="ECO:0000313" key="8">
    <source>
        <dbReference type="EMBL" id="WXA91592.1"/>
    </source>
</evidence>
<evidence type="ECO:0000256" key="2">
    <source>
        <dbReference type="ARBA" id="ARBA00022617"/>
    </source>
</evidence>
<evidence type="ECO:0000256" key="7">
    <source>
        <dbReference type="RuleBase" id="RU000461"/>
    </source>
</evidence>
<protein>
    <submittedName>
        <fullName evidence="8">Cytochrome P450</fullName>
    </submittedName>
</protein>
<evidence type="ECO:0000256" key="1">
    <source>
        <dbReference type="ARBA" id="ARBA00010617"/>
    </source>
</evidence>
<dbReference type="EMBL" id="CP089982">
    <property type="protein sequence ID" value="WXA91592.1"/>
    <property type="molecule type" value="Genomic_DNA"/>
</dbReference>
<dbReference type="RefSeq" id="WP_394842212.1">
    <property type="nucleotide sequence ID" value="NZ_CP089982.1"/>
</dbReference>
<evidence type="ECO:0000256" key="5">
    <source>
        <dbReference type="ARBA" id="ARBA00023004"/>
    </source>
</evidence>
<dbReference type="Pfam" id="PF00067">
    <property type="entry name" value="p450"/>
    <property type="match status" value="1"/>
</dbReference>
<organism evidence="8 9">
    <name type="scientific">Pendulispora brunnea</name>
    <dbReference type="NCBI Taxonomy" id="2905690"/>
    <lineage>
        <taxon>Bacteria</taxon>
        <taxon>Pseudomonadati</taxon>
        <taxon>Myxococcota</taxon>
        <taxon>Myxococcia</taxon>
        <taxon>Myxococcales</taxon>
        <taxon>Sorangiineae</taxon>
        <taxon>Pendulisporaceae</taxon>
        <taxon>Pendulispora</taxon>
    </lineage>
</organism>
<keyword evidence="6 7" id="KW-0503">Monooxygenase</keyword>
<dbReference type="InterPro" id="IPR036396">
    <property type="entry name" value="Cyt_P450_sf"/>
</dbReference>
<dbReference type="InterPro" id="IPR017972">
    <property type="entry name" value="Cyt_P450_CS"/>
</dbReference>
<dbReference type="PRINTS" id="PR00385">
    <property type="entry name" value="P450"/>
</dbReference>
<dbReference type="Gene3D" id="1.10.630.10">
    <property type="entry name" value="Cytochrome P450"/>
    <property type="match status" value="1"/>
</dbReference>